<gene>
    <name evidence="2" type="ORF">FOY51_24475</name>
</gene>
<organism evidence="2 3">
    <name type="scientific">Antrihabitans cavernicola</name>
    <dbReference type="NCBI Taxonomy" id="2495913"/>
    <lineage>
        <taxon>Bacteria</taxon>
        <taxon>Bacillati</taxon>
        <taxon>Actinomycetota</taxon>
        <taxon>Actinomycetes</taxon>
        <taxon>Mycobacteriales</taxon>
        <taxon>Nocardiaceae</taxon>
        <taxon>Antrihabitans</taxon>
    </lineage>
</organism>
<dbReference type="RefSeq" id="WP_149432900.1">
    <property type="nucleotide sequence ID" value="NZ_VLNY01000019.1"/>
</dbReference>
<dbReference type="Proteomes" id="UP000322244">
    <property type="component" value="Unassembled WGS sequence"/>
</dbReference>
<comment type="caution">
    <text evidence="2">The sequence shown here is derived from an EMBL/GenBank/DDBJ whole genome shotgun (WGS) entry which is preliminary data.</text>
</comment>
<dbReference type="OrthoDB" id="5241234at2"/>
<evidence type="ECO:0000313" key="2">
    <source>
        <dbReference type="EMBL" id="KAA0018093.1"/>
    </source>
</evidence>
<dbReference type="AlphaFoldDB" id="A0A5A7S5L3"/>
<feature type="region of interest" description="Disordered" evidence="1">
    <location>
        <begin position="299"/>
        <end position="322"/>
    </location>
</feature>
<feature type="compositionally biased region" description="Basic and acidic residues" evidence="1">
    <location>
        <begin position="299"/>
        <end position="310"/>
    </location>
</feature>
<evidence type="ECO:0000256" key="1">
    <source>
        <dbReference type="SAM" id="MobiDB-lite"/>
    </source>
</evidence>
<accession>A0A5A7S5L3</accession>
<reference evidence="2 3" key="1">
    <citation type="submission" date="2019-07" db="EMBL/GenBank/DDBJ databases">
        <title>Rhodococcus cavernicolus sp. nov., isolated from a cave.</title>
        <authorList>
            <person name="Lee S.D."/>
        </authorList>
    </citation>
    <scope>NUCLEOTIDE SEQUENCE [LARGE SCALE GENOMIC DNA]</scope>
    <source>
        <strain evidence="2 3">C1-24</strain>
    </source>
</reference>
<protein>
    <recommendedName>
        <fullName evidence="4">DUF222 domain-containing protein</fullName>
    </recommendedName>
</protein>
<name>A0A5A7S5L3_9NOCA</name>
<keyword evidence="3" id="KW-1185">Reference proteome</keyword>
<dbReference type="EMBL" id="VLNY01000019">
    <property type="protein sequence ID" value="KAA0018093.1"/>
    <property type="molecule type" value="Genomic_DNA"/>
</dbReference>
<proteinExistence type="predicted"/>
<evidence type="ECO:0008006" key="4">
    <source>
        <dbReference type="Google" id="ProtNLM"/>
    </source>
</evidence>
<sequence length="322" mass="34481">MIEKVDAAGVAALVGWLSGIDRDVDDSVRIDMLRALEDVKAACCAAQAKQAADFEASRIARRAAAGVPKYRSNRGIASEIALARRDSPSRGSQHLGFAQAMVHMPHTLSLLERGLLNEWRATILVRETACLDREDRTGIDAELCADPTTLDGLGDRALTAKVREHAARRDAEAMVKRASKAVGDRRVTTRPAPDTMAYVNALLPVDQAVAIQAILGRDADSLRAIGDERTRSQIMADLLVERVTGTSTVVGPPITVNLVISDECLFGDGTDSAHVDGYGPIPAGIARHWVKQRLDSDTKTELRKTSHEAKCQAASSEGGGNA</sequence>
<evidence type="ECO:0000313" key="3">
    <source>
        <dbReference type="Proteomes" id="UP000322244"/>
    </source>
</evidence>